<dbReference type="Proteomes" id="UP001474120">
    <property type="component" value="Unassembled WGS sequence"/>
</dbReference>
<organism evidence="3 4">
    <name type="scientific">Lutimonas vermicola</name>
    <dbReference type="NCBI Taxonomy" id="414288"/>
    <lineage>
        <taxon>Bacteria</taxon>
        <taxon>Pseudomonadati</taxon>
        <taxon>Bacteroidota</taxon>
        <taxon>Flavobacteriia</taxon>
        <taxon>Flavobacteriales</taxon>
        <taxon>Flavobacteriaceae</taxon>
        <taxon>Lutimonas</taxon>
    </lineage>
</organism>
<evidence type="ECO:0000313" key="3">
    <source>
        <dbReference type="EMBL" id="MEL4455884.1"/>
    </source>
</evidence>
<dbReference type="EMBL" id="JBCDNA010000002">
    <property type="protein sequence ID" value="MEL4455884.1"/>
    <property type="molecule type" value="Genomic_DNA"/>
</dbReference>
<proteinExistence type="predicted"/>
<dbReference type="RefSeq" id="WP_342159868.1">
    <property type="nucleotide sequence ID" value="NZ_JBCDNA010000002.1"/>
</dbReference>
<dbReference type="Pfam" id="PF13557">
    <property type="entry name" value="Phenol_MetA_deg"/>
    <property type="match status" value="1"/>
</dbReference>
<feature type="signal peptide" evidence="2">
    <location>
        <begin position="1"/>
        <end position="19"/>
    </location>
</feature>
<dbReference type="InterPro" id="IPR025737">
    <property type="entry name" value="FApF"/>
</dbReference>
<evidence type="ECO:0000256" key="2">
    <source>
        <dbReference type="SAM" id="SignalP"/>
    </source>
</evidence>
<name>A0ABU9L0B6_9FLAO</name>
<reference evidence="3 4" key="1">
    <citation type="submission" date="2024-04" db="EMBL/GenBank/DDBJ databases">
        <title>whole genome sequencing of Lutimonas vermicola strain IMCC1616.</title>
        <authorList>
            <person name="Bae S.S."/>
        </authorList>
    </citation>
    <scope>NUCLEOTIDE SEQUENCE [LARGE SCALE GENOMIC DNA]</scope>
    <source>
        <strain evidence="3 4">IMCC1616</strain>
    </source>
</reference>
<evidence type="ECO:0000256" key="1">
    <source>
        <dbReference type="SAM" id="MobiDB-lite"/>
    </source>
</evidence>
<feature type="compositionally biased region" description="Basic residues" evidence="1">
    <location>
        <begin position="356"/>
        <end position="375"/>
    </location>
</feature>
<gene>
    <name evidence="3" type="ORF">AABB81_08250</name>
</gene>
<feature type="compositionally biased region" description="Basic and acidic residues" evidence="1">
    <location>
        <begin position="376"/>
        <end position="385"/>
    </location>
</feature>
<comment type="caution">
    <text evidence="3">The sequence shown here is derived from an EMBL/GenBank/DDBJ whole genome shotgun (WGS) entry which is preliminary data.</text>
</comment>
<accession>A0ABU9L0B6</accession>
<feature type="chain" id="PRO_5045845736" evidence="2">
    <location>
        <begin position="20"/>
        <end position="385"/>
    </location>
</feature>
<evidence type="ECO:0000313" key="4">
    <source>
        <dbReference type="Proteomes" id="UP001474120"/>
    </source>
</evidence>
<protein>
    <submittedName>
        <fullName evidence="3">Transporter</fullName>
    </submittedName>
</protein>
<feature type="compositionally biased region" description="Basic residues" evidence="1">
    <location>
        <begin position="337"/>
        <end position="346"/>
    </location>
</feature>
<feature type="region of interest" description="Disordered" evidence="1">
    <location>
        <begin position="329"/>
        <end position="385"/>
    </location>
</feature>
<keyword evidence="4" id="KW-1185">Reference proteome</keyword>
<sequence length="385" mass="43782">MKSFLTTLLLLLLAEFSYAQYTEVINSRRPGFSDSPYAVGTKVYQVEAGLFYKDVGGYLYYDPNLQQTFSYSGASIGSDIMLRTGQFFEPLEFSLDMAVVNENRDFSRPAVYSKSSFGFSKLTVGAKYMVYKPEYADKSKEIRSWKARHSFDKKRLIPAVGVYAGLNTNLLTELHKNPEGMSPRFGIYTQNDLSNRLIVLFNFIADKVFTNEAENSYIATVTYTLHEKWSIFGENQGFFRKNVPNDFQFGAGGAYLINPNMQADLSARMIFDERGDNTYLIGGGISWRLDKHKDKIIVGEVENNDASIMPKEKKSFWNTITFGLFSGKKSSSTGKIRNVKTSKVKTRSLEPPVNKKAQKARKKQNKMQVKQNKKKEKAEKKSNKK</sequence>
<keyword evidence="2" id="KW-0732">Signal</keyword>